<evidence type="ECO:0000256" key="10">
    <source>
        <dbReference type="PROSITE-ProRule" id="PRU01360"/>
    </source>
</evidence>
<dbReference type="PROSITE" id="PS52016">
    <property type="entry name" value="TONB_DEPENDENT_REC_3"/>
    <property type="match status" value="1"/>
</dbReference>
<evidence type="ECO:0000256" key="5">
    <source>
        <dbReference type="ARBA" id="ARBA00022729"/>
    </source>
</evidence>
<keyword evidence="16" id="KW-0675">Receptor</keyword>
<dbReference type="InterPro" id="IPR012910">
    <property type="entry name" value="Plug_dom"/>
</dbReference>
<accession>A0ABR9D473</accession>
<evidence type="ECO:0000256" key="7">
    <source>
        <dbReference type="ARBA" id="ARBA00023077"/>
    </source>
</evidence>
<dbReference type="PANTHER" id="PTHR30069:SF53">
    <property type="entry name" value="COLICIN I RECEPTOR-RELATED"/>
    <property type="match status" value="1"/>
</dbReference>
<dbReference type="Gene3D" id="2.40.170.20">
    <property type="entry name" value="TonB-dependent receptor, beta-barrel domain"/>
    <property type="match status" value="1"/>
</dbReference>
<feature type="signal peptide" evidence="13">
    <location>
        <begin position="1"/>
        <end position="23"/>
    </location>
</feature>
<dbReference type="Pfam" id="PF00593">
    <property type="entry name" value="TonB_dep_Rec_b-barrel"/>
    <property type="match status" value="1"/>
</dbReference>
<protein>
    <submittedName>
        <fullName evidence="16">TonB-dependent receptor</fullName>
    </submittedName>
</protein>
<proteinExistence type="inferred from homology"/>
<evidence type="ECO:0000256" key="8">
    <source>
        <dbReference type="ARBA" id="ARBA00023136"/>
    </source>
</evidence>
<keyword evidence="5 13" id="KW-0732">Signal</keyword>
<dbReference type="InterPro" id="IPR000531">
    <property type="entry name" value="Beta-barrel_TonB"/>
</dbReference>
<feature type="domain" description="TonB-dependent receptor-like beta-barrel" evidence="14">
    <location>
        <begin position="323"/>
        <end position="761"/>
    </location>
</feature>
<evidence type="ECO:0000256" key="2">
    <source>
        <dbReference type="ARBA" id="ARBA00022448"/>
    </source>
</evidence>
<evidence type="ECO:0000256" key="12">
    <source>
        <dbReference type="SAM" id="MobiDB-lite"/>
    </source>
</evidence>
<feature type="region of interest" description="Disordered" evidence="12">
    <location>
        <begin position="24"/>
        <end position="63"/>
    </location>
</feature>
<keyword evidence="2 10" id="KW-0813">Transport</keyword>
<keyword evidence="4 10" id="KW-0812">Transmembrane</keyword>
<organism evidence="16 17">
    <name type="scientific">Methylomonas albis</name>
    <dbReference type="NCBI Taxonomy" id="1854563"/>
    <lineage>
        <taxon>Bacteria</taxon>
        <taxon>Pseudomonadati</taxon>
        <taxon>Pseudomonadota</taxon>
        <taxon>Gammaproteobacteria</taxon>
        <taxon>Methylococcales</taxon>
        <taxon>Methylococcaceae</taxon>
        <taxon>Methylomonas</taxon>
    </lineage>
</organism>
<dbReference type="Pfam" id="PF07715">
    <property type="entry name" value="Plug"/>
    <property type="match status" value="1"/>
</dbReference>
<feature type="domain" description="TonB-dependent receptor plug" evidence="15">
    <location>
        <begin position="70"/>
        <end position="178"/>
    </location>
</feature>
<evidence type="ECO:0000259" key="15">
    <source>
        <dbReference type="Pfam" id="PF07715"/>
    </source>
</evidence>
<feature type="compositionally biased region" description="Polar residues" evidence="12">
    <location>
        <begin position="50"/>
        <end position="63"/>
    </location>
</feature>
<keyword evidence="7 11" id="KW-0798">TonB box</keyword>
<dbReference type="Proteomes" id="UP000652176">
    <property type="component" value="Unassembled WGS sequence"/>
</dbReference>
<evidence type="ECO:0000256" key="13">
    <source>
        <dbReference type="SAM" id="SignalP"/>
    </source>
</evidence>
<keyword evidence="9 10" id="KW-0998">Cell outer membrane</keyword>
<dbReference type="RefSeq" id="WP_192376176.1">
    <property type="nucleotide sequence ID" value="NZ_CAJHIV010000001.1"/>
</dbReference>
<dbReference type="InterPro" id="IPR036942">
    <property type="entry name" value="Beta-barrel_TonB_sf"/>
</dbReference>
<gene>
    <name evidence="16" type="ORF">IE877_18985</name>
</gene>
<evidence type="ECO:0000256" key="9">
    <source>
        <dbReference type="ARBA" id="ARBA00023237"/>
    </source>
</evidence>
<evidence type="ECO:0000256" key="6">
    <source>
        <dbReference type="ARBA" id="ARBA00023065"/>
    </source>
</evidence>
<dbReference type="InterPro" id="IPR037066">
    <property type="entry name" value="Plug_dom_sf"/>
</dbReference>
<feature type="chain" id="PRO_5047445920" evidence="13">
    <location>
        <begin position="24"/>
        <end position="785"/>
    </location>
</feature>
<comment type="similarity">
    <text evidence="10 11">Belongs to the TonB-dependent receptor family.</text>
</comment>
<keyword evidence="8 10" id="KW-0472">Membrane</keyword>
<feature type="compositionally biased region" description="Basic and acidic residues" evidence="12">
    <location>
        <begin position="25"/>
        <end position="39"/>
    </location>
</feature>
<evidence type="ECO:0000259" key="14">
    <source>
        <dbReference type="Pfam" id="PF00593"/>
    </source>
</evidence>
<comment type="caution">
    <text evidence="16">The sequence shown here is derived from an EMBL/GenBank/DDBJ whole genome shotgun (WGS) entry which is preliminary data.</text>
</comment>
<dbReference type="PANTHER" id="PTHR30069">
    <property type="entry name" value="TONB-DEPENDENT OUTER MEMBRANE RECEPTOR"/>
    <property type="match status" value="1"/>
</dbReference>
<evidence type="ECO:0000313" key="17">
    <source>
        <dbReference type="Proteomes" id="UP000652176"/>
    </source>
</evidence>
<dbReference type="Gene3D" id="2.170.130.10">
    <property type="entry name" value="TonB-dependent receptor, plug domain"/>
    <property type="match status" value="1"/>
</dbReference>
<evidence type="ECO:0000256" key="4">
    <source>
        <dbReference type="ARBA" id="ARBA00022692"/>
    </source>
</evidence>
<keyword evidence="3 10" id="KW-1134">Transmembrane beta strand</keyword>
<dbReference type="SUPFAM" id="SSF56935">
    <property type="entry name" value="Porins"/>
    <property type="match status" value="1"/>
</dbReference>
<sequence length="785" mass="87526">MTITIKTKYLVLLGLTHLGTALAEEAAKPQKASSKEKSETYQLEEMVVSDKQTSGTPSKYSLFPNTAKSTPTYTIKAEDVDTKVNATTVEDVLRYAPSLHMRRRYIGDQNGMMGIRGSNIVQSTHNMVFADGMPLHNPVSSGFSAPRWSMVAPSEIETAEVLYGPFSAEYGGSSMGGVVNLNTKMPDKFEAEMNVTGMFQDMHRGGRNELLSGFRTFLSGGNRIGKFSVYGFYNHLENDGQPMDPIDTASVTPGAVGTRTRVTGGQLTPIPTGAQGIIFGDDGTQHVATDLFKLKMAYDLTEELQARFTIAYEERENYNNAPLSLLRNSAGGTVYSGNVNQNGLNFTVPATAFRNSVLNRQALNYGFNLKGKISKDWKIDTTASYYDPFKDNTVASNFSPLDPLNNNRGQVTDISTWWASYDLKFANDNFLGRDDLSFMGGYQFLRGSVTNKIYNSNNFTLAGRDQAVSDSGGATQTNSVFSQLEWRFLTDWSIMAGARLDYWEALDGHFYDYLNATSRLRKQDYADRDASRISPKAALEFSPGNWTFRYSFSKAYRFPISDELFSSASTFAATTVANPNLGPENGYFQNFMTQYDIPRGYIRANFFYDIVNDEIASVSQSFGGVNVSTYNAFGQTETIGTELAFYQNGIFGLPLDFMANSTFMNKNITKNRDTSYVGNQWARIPKLQAYASATYHILPVWDTAVGVRYRSDIFQRYENNDIMANVFSGSDEYTFVDFKTTYQLPIHPHLKSAISAGVDNILDQDVYENNPLAQRSYYVSLSLKY</sequence>
<evidence type="ECO:0000256" key="1">
    <source>
        <dbReference type="ARBA" id="ARBA00004571"/>
    </source>
</evidence>
<evidence type="ECO:0000313" key="16">
    <source>
        <dbReference type="EMBL" id="MBD9357929.1"/>
    </source>
</evidence>
<dbReference type="EMBL" id="JACXSS010000001">
    <property type="protein sequence ID" value="MBD9357929.1"/>
    <property type="molecule type" value="Genomic_DNA"/>
</dbReference>
<dbReference type="InterPro" id="IPR039426">
    <property type="entry name" value="TonB-dep_rcpt-like"/>
</dbReference>
<comment type="subcellular location">
    <subcellularLocation>
        <location evidence="1 10">Cell outer membrane</location>
        <topology evidence="1 10">Multi-pass membrane protein</topology>
    </subcellularLocation>
</comment>
<reference evidence="16 17" key="1">
    <citation type="submission" date="2020-09" db="EMBL/GenBank/DDBJ databases">
        <title>Methylomonas albis sp. nov. and Methylomonas fluvii sp. nov.: Two cold-adapted methanotrophs from the River Elbe and an amended description of Methylovulum psychrotolerans strain Eb1.</title>
        <authorList>
            <person name="Bussmann I.K."/>
            <person name="Klings K.-W."/>
            <person name="Warnstedt J."/>
            <person name="Hoppert M."/>
            <person name="Saborowski A."/>
            <person name="Horn F."/>
            <person name="Liebner S."/>
        </authorList>
    </citation>
    <scope>NUCLEOTIDE SEQUENCE [LARGE SCALE GENOMIC DNA]</scope>
    <source>
        <strain evidence="16 17">EbA</strain>
    </source>
</reference>
<keyword evidence="6" id="KW-0406">Ion transport</keyword>
<evidence type="ECO:0000256" key="3">
    <source>
        <dbReference type="ARBA" id="ARBA00022452"/>
    </source>
</evidence>
<keyword evidence="17" id="KW-1185">Reference proteome</keyword>
<name>A0ABR9D473_9GAMM</name>
<evidence type="ECO:0000256" key="11">
    <source>
        <dbReference type="RuleBase" id="RU003357"/>
    </source>
</evidence>